<dbReference type="RefSeq" id="WP_058944216.1">
    <property type="nucleotide sequence ID" value="NZ_LNSV01000074.1"/>
</dbReference>
<feature type="domain" description="N-acetyltransferase" evidence="6">
    <location>
        <begin position="22"/>
        <end position="188"/>
    </location>
</feature>
<dbReference type="PANTHER" id="PTHR31438:SF1">
    <property type="entry name" value="LYSINE N-ACYLTRANSFERASE C17G9.06C-RELATED"/>
    <property type="match status" value="1"/>
</dbReference>
<evidence type="ECO:0000313" key="8">
    <source>
        <dbReference type="Proteomes" id="UP000054011"/>
    </source>
</evidence>
<dbReference type="GO" id="GO:0046677">
    <property type="term" value="P:response to antibiotic"/>
    <property type="evidence" value="ECO:0007669"/>
    <property type="project" value="UniProtKB-KW"/>
</dbReference>
<keyword evidence="4" id="KW-0046">Antibiotic resistance</keyword>
<comment type="function">
    <text evidence="1">Acyltransferase required for the direct transfer of medium- to long-chain fatty acyl moieties from a carrier protein (MbtL) on to the epsilon-amino group of lysine residue in the mycobactin core.</text>
</comment>
<dbReference type="STRING" id="936756.ATE80_23285"/>
<dbReference type="InterPro" id="IPR000182">
    <property type="entry name" value="GNAT_dom"/>
</dbReference>
<evidence type="ECO:0000256" key="2">
    <source>
        <dbReference type="ARBA" id="ARBA00005102"/>
    </source>
</evidence>
<dbReference type="Pfam" id="PF13523">
    <property type="entry name" value="Acetyltransf_8"/>
    <property type="match status" value="1"/>
</dbReference>
<evidence type="ECO:0000256" key="1">
    <source>
        <dbReference type="ARBA" id="ARBA00003818"/>
    </source>
</evidence>
<evidence type="ECO:0000256" key="3">
    <source>
        <dbReference type="ARBA" id="ARBA00020586"/>
    </source>
</evidence>
<evidence type="ECO:0000259" key="6">
    <source>
        <dbReference type="PROSITE" id="PS51186"/>
    </source>
</evidence>
<keyword evidence="8" id="KW-1185">Reference proteome</keyword>
<dbReference type="InterPro" id="IPR016181">
    <property type="entry name" value="Acyl_CoA_acyltransferase"/>
</dbReference>
<name>A0A100Y2M4_9ACTN</name>
<dbReference type="SMART" id="SM01006">
    <property type="entry name" value="AlcB"/>
    <property type="match status" value="1"/>
</dbReference>
<organism evidence="7 8">
    <name type="scientific">Streptomyces kanasensis</name>
    <dbReference type="NCBI Taxonomy" id="936756"/>
    <lineage>
        <taxon>Bacteria</taxon>
        <taxon>Bacillati</taxon>
        <taxon>Actinomycetota</taxon>
        <taxon>Actinomycetes</taxon>
        <taxon>Kitasatosporales</taxon>
        <taxon>Streptomycetaceae</taxon>
        <taxon>Streptomyces</taxon>
    </lineage>
</organism>
<dbReference type="Proteomes" id="UP000054011">
    <property type="component" value="Unassembled WGS sequence"/>
</dbReference>
<dbReference type="Gene3D" id="3.40.630.30">
    <property type="match status" value="1"/>
</dbReference>
<dbReference type="AlphaFoldDB" id="A0A100Y2M4"/>
<dbReference type="SUPFAM" id="SSF55729">
    <property type="entry name" value="Acyl-CoA N-acyltransferases (Nat)"/>
    <property type="match status" value="1"/>
</dbReference>
<accession>A0A100Y2M4</accession>
<dbReference type="EMBL" id="LNSV01000074">
    <property type="protein sequence ID" value="KUH36495.1"/>
    <property type="molecule type" value="Genomic_DNA"/>
</dbReference>
<evidence type="ECO:0000313" key="7">
    <source>
        <dbReference type="EMBL" id="KUH36495.1"/>
    </source>
</evidence>
<evidence type="ECO:0000256" key="5">
    <source>
        <dbReference type="ARBA" id="ARBA00031122"/>
    </source>
</evidence>
<dbReference type="UniPathway" id="UPA00011"/>
<dbReference type="InterPro" id="IPR019432">
    <property type="entry name" value="Acyltransferase_MbtK/IucB-like"/>
</dbReference>
<dbReference type="GO" id="GO:0016410">
    <property type="term" value="F:N-acyltransferase activity"/>
    <property type="evidence" value="ECO:0007669"/>
    <property type="project" value="TreeGrafter"/>
</dbReference>
<protein>
    <recommendedName>
        <fullName evidence="3">Lysine N-acyltransferase MbtK</fullName>
    </recommendedName>
    <alternativeName>
        <fullName evidence="5">Mycobactin synthase protein K</fullName>
    </alternativeName>
</protein>
<reference evidence="7 8" key="1">
    <citation type="submission" date="2015-11" db="EMBL/GenBank/DDBJ databases">
        <title>Genome-wide analysis reveals the secondary metabolome in Streptomyces kanasensis ZX01.</title>
        <authorList>
            <person name="Zhang G."/>
            <person name="Han L."/>
            <person name="Feng J."/>
            <person name="Zhang X."/>
        </authorList>
    </citation>
    <scope>NUCLEOTIDE SEQUENCE [LARGE SCALE GENOMIC DNA]</scope>
    <source>
        <strain evidence="7 8">ZX01</strain>
    </source>
</reference>
<comment type="pathway">
    <text evidence="2">Siderophore biosynthesis; mycobactin biosynthesis.</text>
</comment>
<comment type="caution">
    <text evidence="7">The sequence shown here is derived from an EMBL/GenBank/DDBJ whole genome shotgun (WGS) entry which is preliminary data.</text>
</comment>
<dbReference type="OrthoDB" id="5177616at2"/>
<dbReference type="PANTHER" id="PTHR31438">
    <property type="entry name" value="LYSINE N-ACYLTRANSFERASE C17G9.06C-RELATED"/>
    <property type="match status" value="1"/>
</dbReference>
<sequence>MTTSADPRPATYEQAVDGFGTVRIVPLDPDRDAPLVHAWVSEDRARFWGMREIDVAEVRDVYAHLDSLTTHHAFLVYRDGAPVALFQTYEPEADRVSECYEVQPGDIGVHLLLAPTDTPERGFSRHLLGVLTDFALRGGRTRIVAEPDAANDKAVALLVRGGFELGPEVVLPEIVLPEVHLVEKRARLAFLTR</sequence>
<dbReference type="GO" id="GO:0019290">
    <property type="term" value="P:siderophore biosynthetic process"/>
    <property type="evidence" value="ECO:0007669"/>
    <property type="project" value="InterPro"/>
</dbReference>
<proteinExistence type="predicted"/>
<dbReference type="PROSITE" id="PS51186">
    <property type="entry name" value="GNAT"/>
    <property type="match status" value="1"/>
</dbReference>
<gene>
    <name evidence="7" type="ORF">ATE80_23285</name>
</gene>
<evidence type="ECO:0000256" key="4">
    <source>
        <dbReference type="ARBA" id="ARBA00023251"/>
    </source>
</evidence>